<feature type="region of interest" description="Disordered" evidence="3">
    <location>
        <begin position="498"/>
        <end position="542"/>
    </location>
</feature>
<keyword evidence="2" id="KW-0378">Hydrolase</keyword>
<evidence type="ECO:0000256" key="3">
    <source>
        <dbReference type="SAM" id="MobiDB-lite"/>
    </source>
</evidence>
<dbReference type="SUPFAM" id="SSF56300">
    <property type="entry name" value="Metallo-dependent phosphatases"/>
    <property type="match status" value="1"/>
</dbReference>
<dbReference type="InterPro" id="IPR029052">
    <property type="entry name" value="Metallo-depent_PP-like"/>
</dbReference>
<evidence type="ECO:0000256" key="2">
    <source>
        <dbReference type="ARBA" id="ARBA00022801"/>
    </source>
</evidence>
<evidence type="ECO:0000313" key="6">
    <source>
        <dbReference type="Proteomes" id="UP001642484"/>
    </source>
</evidence>
<organism evidence="5 6">
    <name type="scientific">Durusdinium trenchii</name>
    <dbReference type="NCBI Taxonomy" id="1381693"/>
    <lineage>
        <taxon>Eukaryota</taxon>
        <taxon>Sar</taxon>
        <taxon>Alveolata</taxon>
        <taxon>Dinophyceae</taxon>
        <taxon>Suessiales</taxon>
        <taxon>Symbiodiniaceae</taxon>
        <taxon>Durusdinium</taxon>
    </lineage>
</organism>
<reference evidence="5 6" key="1">
    <citation type="submission" date="2024-02" db="EMBL/GenBank/DDBJ databases">
        <authorList>
            <person name="Chen Y."/>
            <person name="Shah S."/>
            <person name="Dougan E. K."/>
            <person name="Thang M."/>
            <person name="Chan C."/>
        </authorList>
    </citation>
    <scope>NUCLEOTIDE SEQUENCE [LARGE SCALE GENOMIC DNA]</scope>
</reference>
<keyword evidence="1" id="KW-0732">Signal</keyword>
<feature type="compositionally biased region" description="Acidic residues" evidence="3">
    <location>
        <begin position="1216"/>
        <end position="1242"/>
    </location>
</feature>
<evidence type="ECO:0000313" key="5">
    <source>
        <dbReference type="EMBL" id="CAK9016904.1"/>
    </source>
</evidence>
<feature type="region of interest" description="Disordered" evidence="3">
    <location>
        <begin position="614"/>
        <end position="656"/>
    </location>
</feature>
<evidence type="ECO:0000259" key="4">
    <source>
        <dbReference type="Pfam" id="PF00149"/>
    </source>
</evidence>
<dbReference type="EMBL" id="CAXAMN010006224">
    <property type="protein sequence ID" value="CAK9016904.1"/>
    <property type="molecule type" value="Genomic_DNA"/>
</dbReference>
<dbReference type="PANTHER" id="PTHR10161:SF14">
    <property type="entry name" value="TARTRATE-RESISTANT ACID PHOSPHATASE TYPE 5"/>
    <property type="match status" value="1"/>
</dbReference>
<feature type="domain" description="Calcineurin-like phosphoesterase" evidence="4">
    <location>
        <begin position="848"/>
        <end position="1064"/>
    </location>
</feature>
<feature type="compositionally biased region" description="Basic and acidic residues" evidence="3">
    <location>
        <begin position="1199"/>
        <end position="1215"/>
    </location>
</feature>
<feature type="compositionally biased region" description="Polar residues" evidence="3">
    <location>
        <begin position="633"/>
        <end position="650"/>
    </location>
</feature>
<comment type="caution">
    <text evidence="5">The sequence shown here is derived from an EMBL/GenBank/DDBJ whole genome shotgun (WGS) entry which is preliminary data.</text>
</comment>
<dbReference type="Pfam" id="PF00149">
    <property type="entry name" value="Metallophos"/>
    <property type="match status" value="1"/>
</dbReference>
<accession>A0ABP0JR24</accession>
<feature type="region of interest" description="Disordered" evidence="3">
    <location>
        <begin position="582"/>
        <end position="601"/>
    </location>
</feature>
<gene>
    <name evidence="5" type="ORF">CCMP2556_LOCUS12670</name>
</gene>
<feature type="compositionally biased region" description="Basic and acidic residues" evidence="3">
    <location>
        <begin position="501"/>
        <end position="510"/>
    </location>
</feature>
<dbReference type="Gene3D" id="3.60.21.10">
    <property type="match status" value="1"/>
</dbReference>
<proteinExistence type="predicted"/>
<protein>
    <recommendedName>
        <fullName evidence="4">Calcineurin-like phosphoesterase domain-containing protein</fullName>
    </recommendedName>
</protein>
<feature type="compositionally biased region" description="Basic and acidic residues" evidence="3">
    <location>
        <begin position="1149"/>
        <end position="1172"/>
    </location>
</feature>
<dbReference type="Proteomes" id="UP001642484">
    <property type="component" value="Unassembled WGS sequence"/>
</dbReference>
<feature type="compositionally biased region" description="Basic and acidic residues" evidence="3">
    <location>
        <begin position="1243"/>
        <end position="1259"/>
    </location>
</feature>
<sequence>MDVHHVMRLADDILHDPLRSKLKGLFTGVSETTFLPRSGERHVCAGDIVQSGDSWLDIAALQFIPGTGFACCHDADHIIKVHLESPAKRSIRLSVGVQVLCAGVLTRQCPGKEIWLEDATISFRPEFVKEMEWTTLHLYAGAFSGWSQAMHWLHDTQEFVLNGQEIFIDVDDMVMQVWSLKNHAAVLSTPIAFDVAWGAIIGQSCFQGPLDLINQIALVNVEAKANMQFPIQTLAGLARDWDIFVGHCKLGICHLDVIASAPATEVIEISPTLPFEPEDQVAACLEDGPEWLSFVNSDFFRVVQAVIETLQDDNTTRRTSITIIQQASNQWTSVKCSGCDAQHCIEKCSAIQDYHTSVLAHGRGTIIALLQHEQLANRMPLIVVDIDQDPPLATIIQVKQSATVDCPVWVDEEEKFIQSVNGQSTSQRAALHAGDFISCHSRPKIFAGGHHANLTNPPSLPAGSTLTARLEFMSNTHGWMASDEMYFYTQDLMWMQQEAEQSPHNDRADAADAADTKAVSAQSTWTKPQAPHAEPQVPEVGFQKFMDASRRRTLSRSNADAKNADGGCLTRTWIEMAEARRTLGQAEQSDSDSRPGVSHGLCTPEKVAWEAMKRALESSPSPRKCRKMDRESVGSSRSTTDTEASSSVEKPNSRARAEWGCLDLGKAASRAKPSQTGRKLPSGFSRLSRVALGLVLGLACAAWMLRGEKDIEGVTNSSLPQQKYSGLNGATGPMPPVPKKANEHNGIEWPEMTLGGDQTMTFFIVGDWGGMDGAIIPPNGATRMVQYNGGKEVGPHVFAHRPSGCNDQQMSICFNARGGVGCPVTCGYNDSVDYEPALLVANQMKKRAKTSHPQFVLNVGDNFYWGGIPLMCGANPLAGIHYITGHMFDTIYNQIYNTPELNIAWLSVLGNHDYGGWMFSASWDQQIAYTWHNPKWRLPAQYWMQHVNFVDKGFDMDILLLDSNNEDAAPSNLRQNTNLCSAAHNPPGANCAAVGGPDSIDSCPLYFANLWLEQQHWTYRKLNASKATWQVLVTHFPCGHQDWWYKKLHKEFGLDLVVTGHTHIQLTHPMGGLMCVISGGGGGILSEVASHGDDSNSYGFYEATITRDEIKLELINFAGRSLGTWKVHHGKGAPSHHEEIHSKKMSKPKRMEHSKDASSSEHSKEDQDEHTTTKPLKIKKPIAEPARAEESKSTLQDQLKAKIKELIVEKEKEKEEQEEEKKEEEEKDEEKEEKEEKEDEEKEEAKGTATKESEFFGKMSPEQKRKCGLWCKLLHRRLSKLVKDPVSV</sequence>
<dbReference type="PANTHER" id="PTHR10161">
    <property type="entry name" value="TARTRATE-RESISTANT ACID PHOSPHATASE TYPE 5"/>
    <property type="match status" value="1"/>
</dbReference>
<dbReference type="InterPro" id="IPR004843">
    <property type="entry name" value="Calcineurin-like_PHP"/>
</dbReference>
<name>A0ABP0JR24_9DINO</name>
<dbReference type="InterPro" id="IPR051558">
    <property type="entry name" value="Metallophosphoesterase_PAP"/>
</dbReference>
<keyword evidence="6" id="KW-1185">Reference proteome</keyword>
<evidence type="ECO:0000256" key="1">
    <source>
        <dbReference type="ARBA" id="ARBA00022729"/>
    </source>
</evidence>
<feature type="region of interest" description="Disordered" evidence="3">
    <location>
        <begin position="1127"/>
        <end position="1259"/>
    </location>
</feature>